<reference evidence="1" key="2">
    <citation type="submission" date="2023-06" db="EMBL/GenBank/DDBJ databases">
        <authorList>
            <person name="Ma L."/>
            <person name="Liu K.-W."/>
            <person name="Li Z."/>
            <person name="Hsiao Y.-Y."/>
            <person name="Qi Y."/>
            <person name="Fu T."/>
            <person name="Tang G."/>
            <person name="Zhang D."/>
            <person name="Sun W.-H."/>
            <person name="Liu D.-K."/>
            <person name="Li Y."/>
            <person name="Chen G.-Z."/>
            <person name="Liu X.-D."/>
            <person name="Liao X.-Y."/>
            <person name="Jiang Y.-T."/>
            <person name="Yu X."/>
            <person name="Hao Y."/>
            <person name="Huang J."/>
            <person name="Zhao X.-W."/>
            <person name="Ke S."/>
            <person name="Chen Y.-Y."/>
            <person name="Wu W.-L."/>
            <person name="Hsu J.-L."/>
            <person name="Lin Y.-F."/>
            <person name="Huang M.-D."/>
            <person name="Li C.-Y."/>
            <person name="Huang L."/>
            <person name="Wang Z.-W."/>
            <person name="Zhao X."/>
            <person name="Zhong W.-Y."/>
            <person name="Peng D.-H."/>
            <person name="Ahmad S."/>
            <person name="Lan S."/>
            <person name="Zhang J.-S."/>
            <person name="Tsai W.-C."/>
            <person name="Van De Peer Y."/>
            <person name="Liu Z.-J."/>
        </authorList>
    </citation>
    <scope>NUCLEOTIDE SEQUENCE</scope>
    <source>
        <strain evidence="1">CP</strain>
        <tissue evidence="1">Leaves</tissue>
    </source>
</reference>
<dbReference type="Proteomes" id="UP001180020">
    <property type="component" value="Unassembled WGS sequence"/>
</dbReference>
<sequence>MHKRPGEGRLVLTSRPGWGGYILVAAPIMTCQTSHLWQAVAWVGYLVDPAKRGRLKVMTRRNDQHLILLYVPSRGLVQSRPEGDHSSTLERDSSSSCWRAYFELKDLEKDKEDHKVPKQPKVQHAVEKARLPDSLLTRLLTSKGYTQILDKKSND</sequence>
<reference evidence="1" key="1">
    <citation type="journal article" date="2023" name="Nat. Commun.">
        <title>Diploid and tetraploid genomes of Acorus and the evolution of monocots.</title>
        <authorList>
            <person name="Ma L."/>
            <person name="Liu K.W."/>
            <person name="Li Z."/>
            <person name="Hsiao Y.Y."/>
            <person name="Qi Y."/>
            <person name="Fu T."/>
            <person name="Tang G.D."/>
            <person name="Zhang D."/>
            <person name="Sun W.H."/>
            <person name="Liu D.K."/>
            <person name="Li Y."/>
            <person name="Chen G.Z."/>
            <person name="Liu X.D."/>
            <person name="Liao X.Y."/>
            <person name="Jiang Y.T."/>
            <person name="Yu X."/>
            <person name="Hao Y."/>
            <person name="Huang J."/>
            <person name="Zhao X.W."/>
            <person name="Ke S."/>
            <person name="Chen Y.Y."/>
            <person name="Wu W.L."/>
            <person name="Hsu J.L."/>
            <person name="Lin Y.F."/>
            <person name="Huang M.D."/>
            <person name="Li C.Y."/>
            <person name="Huang L."/>
            <person name="Wang Z.W."/>
            <person name="Zhao X."/>
            <person name="Zhong W.Y."/>
            <person name="Peng D.H."/>
            <person name="Ahmad S."/>
            <person name="Lan S."/>
            <person name="Zhang J.S."/>
            <person name="Tsai W.C."/>
            <person name="Van de Peer Y."/>
            <person name="Liu Z.J."/>
        </authorList>
    </citation>
    <scope>NUCLEOTIDE SEQUENCE</scope>
    <source>
        <strain evidence="1">CP</strain>
    </source>
</reference>
<organism evidence="1 2">
    <name type="scientific">Acorus calamus</name>
    <name type="common">Sweet flag</name>
    <dbReference type="NCBI Taxonomy" id="4465"/>
    <lineage>
        <taxon>Eukaryota</taxon>
        <taxon>Viridiplantae</taxon>
        <taxon>Streptophyta</taxon>
        <taxon>Embryophyta</taxon>
        <taxon>Tracheophyta</taxon>
        <taxon>Spermatophyta</taxon>
        <taxon>Magnoliopsida</taxon>
        <taxon>Liliopsida</taxon>
        <taxon>Acoraceae</taxon>
        <taxon>Acorus</taxon>
    </lineage>
</organism>
<evidence type="ECO:0000313" key="1">
    <source>
        <dbReference type="EMBL" id="KAK1317815.1"/>
    </source>
</evidence>
<dbReference type="AlphaFoldDB" id="A0AAV9EWI9"/>
<gene>
    <name evidence="1" type="ORF">QJS10_CPA05g01538</name>
</gene>
<comment type="caution">
    <text evidence="1">The sequence shown here is derived from an EMBL/GenBank/DDBJ whole genome shotgun (WGS) entry which is preliminary data.</text>
</comment>
<keyword evidence="2" id="KW-1185">Reference proteome</keyword>
<protein>
    <submittedName>
        <fullName evidence="1">Uncharacterized protein</fullName>
    </submittedName>
</protein>
<dbReference type="EMBL" id="JAUJYO010000005">
    <property type="protein sequence ID" value="KAK1317815.1"/>
    <property type="molecule type" value="Genomic_DNA"/>
</dbReference>
<accession>A0AAV9EWI9</accession>
<name>A0AAV9EWI9_ACOCL</name>
<proteinExistence type="predicted"/>
<evidence type="ECO:0000313" key="2">
    <source>
        <dbReference type="Proteomes" id="UP001180020"/>
    </source>
</evidence>